<gene>
    <name evidence="3" type="ORF">A2544_01370</name>
</gene>
<dbReference type="STRING" id="1802782.A2544_01370"/>
<keyword evidence="1" id="KW-1133">Transmembrane helix</keyword>
<dbReference type="InterPro" id="IPR001107">
    <property type="entry name" value="Band_7"/>
</dbReference>
<keyword evidence="1" id="KW-0812">Transmembrane</keyword>
<evidence type="ECO:0000313" key="3">
    <source>
        <dbReference type="EMBL" id="OHB17892.1"/>
    </source>
</evidence>
<dbReference type="EMBL" id="MHWZ01000011">
    <property type="protein sequence ID" value="OHB17892.1"/>
    <property type="molecule type" value="Genomic_DNA"/>
</dbReference>
<evidence type="ECO:0000256" key="1">
    <source>
        <dbReference type="SAM" id="Phobius"/>
    </source>
</evidence>
<protein>
    <recommendedName>
        <fullName evidence="2">Band 7 domain-containing protein</fullName>
    </recommendedName>
</protein>
<dbReference type="Proteomes" id="UP000176868">
    <property type="component" value="Unassembled WGS sequence"/>
</dbReference>
<evidence type="ECO:0000313" key="4">
    <source>
        <dbReference type="Proteomes" id="UP000176868"/>
    </source>
</evidence>
<proteinExistence type="predicted"/>
<feature type="transmembrane region" description="Helical" evidence="1">
    <location>
        <begin position="6"/>
        <end position="36"/>
    </location>
</feature>
<evidence type="ECO:0000259" key="2">
    <source>
        <dbReference type="Pfam" id="PF01145"/>
    </source>
</evidence>
<dbReference type="AlphaFoldDB" id="A0A1G2V8D0"/>
<reference evidence="3 4" key="1">
    <citation type="journal article" date="2016" name="Nat. Commun.">
        <title>Thousands of microbial genomes shed light on interconnected biogeochemical processes in an aquifer system.</title>
        <authorList>
            <person name="Anantharaman K."/>
            <person name="Brown C.T."/>
            <person name="Hug L.A."/>
            <person name="Sharon I."/>
            <person name="Castelle C.J."/>
            <person name="Probst A.J."/>
            <person name="Thomas B.C."/>
            <person name="Singh A."/>
            <person name="Wilkins M.J."/>
            <person name="Karaoz U."/>
            <person name="Brodie E.L."/>
            <person name="Williams K.H."/>
            <person name="Hubbard S.S."/>
            <person name="Banfield J.F."/>
        </authorList>
    </citation>
    <scope>NUCLEOTIDE SEQUENCE [LARGE SCALE GENOMIC DNA]</scope>
</reference>
<sequence>MTMDIWLVISFLSVWIILIGFIGLTLVKTGSIAVVFRFKRFVRVMQPGLNFRIPLIEFVEHYSTQTHQEELPAEADMIDRVHDVAEAGKKLPFRVLMKGKGEAIFYMKKTETEWNQVHFQELDEAKKTALEEDSLHSPLTGEIAVVVEWYLKDDEERSIKNFIQNVIPESERNREEEVRKRIEDMASRTLQELLGPVTLGHAQEIMPFFSLLIRERIEILVGEKGEIDRPWGIHIRDAYIKSIHPGRRVNEARADAAASVSKKQEAIRVAEGMATATRLQADADAFSEQRKGEGEAARIGAMAAVMTDDNARFIATLDVAEQVLPKANLVIMPSDLGAIGGIIRLGQEIKK</sequence>
<organism evidence="3 4">
    <name type="scientific">Candidatus Zambryskibacteria bacterium RIFOXYD2_FULL_43_10</name>
    <dbReference type="NCBI Taxonomy" id="1802782"/>
    <lineage>
        <taxon>Bacteria</taxon>
        <taxon>Candidatus Zambryskiibacteriota</taxon>
    </lineage>
</organism>
<keyword evidence="1" id="KW-0472">Membrane</keyword>
<comment type="caution">
    <text evidence="3">The sequence shown here is derived from an EMBL/GenBank/DDBJ whole genome shotgun (WGS) entry which is preliminary data.</text>
</comment>
<accession>A0A1G2V8D0</accession>
<feature type="domain" description="Band 7" evidence="2">
    <location>
        <begin position="27"/>
        <end position="274"/>
    </location>
</feature>
<dbReference type="Pfam" id="PF01145">
    <property type="entry name" value="Band_7"/>
    <property type="match status" value="1"/>
</dbReference>
<name>A0A1G2V8D0_9BACT</name>